<dbReference type="Proteomes" id="UP000823632">
    <property type="component" value="Unassembled WGS sequence"/>
</dbReference>
<dbReference type="NCBIfam" id="TIGR00089">
    <property type="entry name" value="MiaB/RimO family radical SAM methylthiotransferase"/>
    <property type="match status" value="1"/>
</dbReference>
<keyword evidence="12" id="KW-0687">Ribonucleoprotein</keyword>
<evidence type="ECO:0000313" key="13">
    <source>
        <dbReference type="Proteomes" id="UP000823632"/>
    </source>
</evidence>
<keyword evidence="12" id="KW-0689">Ribosomal protein</keyword>
<dbReference type="PANTHER" id="PTHR43837">
    <property type="entry name" value="RIBOSOMAL PROTEIN S12 METHYLTHIOTRANSFERASE RIMO"/>
    <property type="match status" value="1"/>
</dbReference>
<name>A0A9D9DLZ2_9BACT</name>
<dbReference type="InterPro" id="IPR005839">
    <property type="entry name" value="Methylthiotransferase"/>
</dbReference>
<dbReference type="InterPro" id="IPR023404">
    <property type="entry name" value="rSAM_horseshoe"/>
</dbReference>
<dbReference type="SUPFAM" id="SSF102114">
    <property type="entry name" value="Radical SAM enzymes"/>
    <property type="match status" value="1"/>
</dbReference>
<dbReference type="Pfam" id="PF04055">
    <property type="entry name" value="Radical_SAM"/>
    <property type="match status" value="1"/>
</dbReference>
<comment type="function">
    <text evidence="8">Catalyzes the methylthiolation of an aspartic acid residue of ribosomal protein uS12.</text>
</comment>
<dbReference type="EC" id="2.8.4.4" evidence="8"/>
<dbReference type="Pfam" id="PF18693">
    <property type="entry name" value="TRAM_2"/>
    <property type="match status" value="1"/>
</dbReference>
<dbReference type="InterPro" id="IPR007197">
    <property type="entry name" value="rSAM"/>
</dbReference>
<dbReference type="CDD" id="cd01335">
    <property type="entry name" value="Radical_SAM"/>
    <property type="match status" value="1"/>
</dbReference>
<dbReference type="PROSITE" id="PS51918">
    <property type="entry name" value="RADICAL_SAM"/>
    <property type="match status" value="1"/>
</dbReference>
<dbReference type="FunFam" id="3.80.30.20:FF:000001">
    <property type="entry name" value="tRNA-2-methylthio-N(6)-dimethylallyladenosine synthase 2"/>
    <property type="match status" value="1"/>
</dbReference>
<feature type="binding site" evidence="8">
    <location>
        <position position="77"/>
    </location>
    <ligand>
        <name>[4Fe-4S] cluster</name>
        <dbReference type="ChEBI" id="CHEBI:49883"/>
        <label>1</label>
    </ligand>
</feature>
<protein>
    <recommendedName>
        <fullName evidence="8">Ribosomal protein uS12 methylthiotransferase RimO</fullName>
        <shortName evidence="8">uS12 MTTase</shortName>
        <shortName evidence="8">uS12 methylthiotransferase</shortName>
        <ecNumber evidence="8">2.8.4.4</ecNumber>
    </recommendedName>
    <alternativeName>
        <fullName evidence="8">Ribosomal protein uS12 (aspartate-C(3))-methylthiotransferase</fullName>
    </alternativeName>
    <alternativeName>
        <fullName evidence="8">Ribosome maturation factor RimO</fullName>
    </alternativeName>
</protein>
<dbReference type="PROSITE" id="PS50926">
    <property type="entry name" value="TRAM"/>
    <property type="match status" value="1"/>
</dbReference>
<dbReference type="GO" id="GO:0051539">
    <property type="term" value="F:4 iron, 4 sulfur cluster binding"/>
    <property type="evidence" value="ECO:0007669"/>
    <property type="project" value="UniProtKB-UniRule"/>
</dbReference>
<evidence type="ECO:0000256" key="8">
    <source>
        <dbReference type="HAMAP-Rule" id="MF_01865"/>
    </source>
</evidence>
<comment type="catalytic activity">
    <reaction evidence="8">
        <text>L-aspartate(89)-[ribosomal protein uS12]-hydrogen + (sulfur carrier)-SH + AH2 + 2 S-adenosyl-L-methionine = 3-methylsulfanyl-L-aspartate(89)-[ribosomal protein uS12]-hydrogen + (sulfur carrier)-H + 5'-deoxyadenosine + L-methionine + A + S-adenosyl-L-homocysteine + 2 H(+)</text>
        <dbReference type="Rhea" id="RHEA:37087"/>
        <dbReference type="Rhea" id="RHEA-COMP:10460"/>
        <dbReference type="Rhea" id="RHEA-COMP:10461"/>
        <dbReference type="Rhea" id="RHEA-COMP:14737"/>
        <dbReference type="Rhea" id="RHEA-COMP:14739"/>
        <dbReference type="ChEBI" id="CHEBI:13193"/>
        <dbReference type="ChEBI" id="CHEBI:15378"/>
        <dbReference type="ChEBI" id="CHEBI:17319"/>
        <dbReference type="ChEBI" id="CHEBI:17499"/>
        <dbReference type="ChEBI" id="CHEBI:29917"/>
        <dbReference type="ChEBI" id="CHEBI:29961"/>
        <dbReference type="ChEBI" id="CHEBI:57844"/>
        <dbReference type="ChEBI" id="CHEBI:57856"/>
        <dbReference type="ChEBI" id="CHEBI:59789"/>
        <dbReference type="ChEBI" id="CHEBI:64428"/>
        <dbReference type="ChEBI" id="CHEBI:73599"/>
        <dbReference type="EC" id="2.8.4.4"/>
    </reaction>
</comment>
<keyword evidence="7 8" id="KW-0411">Iron-sulfur</keyword>
<feature type="domain" description="TRAM" evidence="9">
    <location>
        <begin position="372"/>
        <end position="438"/>
    </location>
</feature>
<dbReference type="InterPro" id="IPR005840">
    <property type="entry name" value="Ribosomal_uS12_MeSTrfase_RimO"/>
</dbReference>
<dbReference type="SFLD" id="SFLDG01061">
    <property type="entry name" value="methylthiotransferase"/>
    <property type="match status" value="1"/>
</dbReference>
<evidence type="ECO:0000313" key="12">
    <source>
        <dbReference type="EMBL" id="MBO8430322.1"/>
    </source>
</evidence>
<evidence type="ECO:0000259" key="11">
    <source>
        <dbReference type="PROSITE" id="PS51918"/>
    </source>
</evidence>
<feature type="binding site" evidence="8">
    <location>
        <position position="162"/>
    </location>
    <ligand>
        <name>[4Fe-4S] cluster</name>
        <dbReference type="ChEBI" id="CHEBI:49883"/>
        <label>2</label>
        <note>4Fe-4S-S-AdoMet</note>
    </ligand>
</feature>
<dbReference type="NCBIfam" id="TIGR01125">
    <property type="entry name" value="30S ribosomal protein S12 methylthiotransferase RimO"/>
    <property type="match status" value="1"/>
</dbReference>
<dbReference type="SMART" id="SM00729">
    <property type="entry name" value="Elp3"/>
    <property type="match status" value="1"/>
</dbReference>
<feature type="binding site" evidence="8">
    <location>
        <position position="155"/>
    </location>
    <ligand>
        <name>[4Fe-4S] cluster</name>
        <dbReference type="ChEBI" id="CHEBI:49883"/>
        <label>2</label>
        <note>4Fe-4S-S-AdoMet</note>
    </ligand>
</feature>
<dbReference type="InterPro" id="IPR058240">
    <property type="entry name" value="rSAM_sf"/>
</dbReference>
<feature type="domain" description="Radical SAM core" evidence="11">
    <location>
        <begin position="141"/>
        <end position="369"/>
    </location>
</feature>
<dbReference type="FunFam" id="3.40.50.12160:FF:000002">
    <property type="entry name" value="Ribosomal protein S12 methylthiotransferase RimO"/>
    <property type="match status" value="1"/>
</dbReference>
<comment type="subcellular location">
    <subcellularLocation>
        <location evidence="8">Cytoplasm</location>
    </subcellularLocation>
</comment>
<dbReference type="InterPro" id="IPR038135">
    <property type="entry name" value="Methylthiotransferase_N_sf"/>
</dbReference>
<dbReference type="GO" id="GO:0006400">
    <property type="term" value="P:tRNA modification"/>
    <property type="evidence" value="ECO:0007669"/>
    <property type="project" value="InterPro"/>
</dbReference>
<feature type="binding site" evidence="8">
    <location>
        <position position="12"/>
    </location>
    <ligand>
        <name>[4Fe-4S] cluster</name>
        <dbReference type="ChEBI" id="CHEBI:49883"/>
        <label>1</label>
    </ligand>
</feature>
<dbReference type="PANTHER" id="PTHR43837:SF1">
    <property type="entry name" value="RIBOSOMAL PROTEIN US12 METHYLTHIOTRANSFERASE RIMO"/>
    <property type="match status" value="1"/>
</dbReference>
<evidence type="ECO:0000259" key="10">
    <source>
        <dbReference type="PROSITE" id="PS51449"/>
    </source>
</evidence>
<gene>
    <name evidence="8 12" type="primary">rimO</name>
    <name evidence="12" type="ORF">IAC76_02940</name>
</gene>
<evidence type="ECO:0000256" key="4">
    <source>
        <dbReference type="ARBA" id="ARBA00022691"/>
    </source>
</evidence>
<dbReference type="GO" id="GO:0005840">
    <property type="term" value="C:ribosome"/>
    <property type="evidence" value="ECO:0007669"/>
    <property type="project" value="UniProtKB-KW"/>
</dbReference>
<dbReference type="Pfam" id="PF00919">
    <property type="entry name" value="UPF0004"/>
    <property type="match status" value="1"/>
</dbReference>
<keyword evidence="6 8" id="KW-0408">Iron</keyword>
<keyword evidence="5 8" id="KW-0479">Metal-binding</keyword>
<dbReference type="SFLD" id="SFLDS00029">
    <property type="entry name" value="Radical_SAM"/>
    <property type="match status" value="1"/>
</dbReference>
<dbReference type="InterPro" id="IPR002792">
    <property type="entry name" value="TRAM_dom"/>
</dbReference>
<feature type="binding site" evidence="8">
    <location>
        <position position="48"/>
    </location>
    <ligand>
        <name>[4Fe-4S] cluster</name>
        <dbReference type="ChEBI" id="CHEBI:49883"/>
        <label>1</label>
    </ligand>
</feature>
<keyword evidence="1 8" id="KW-0004">4Fe-4S</keyword>
<feature type="binding site" evidence="8">
    <location>
        <position position="159"/>
    </location>
    <ligand>
        <name>[4Fe-4S] cluster</name>
        <dbReference type="ChEBI" id="CHEBI:49883"/>
        <label>2</label>
        <note>4Fe-4S-S-AdoMet</note>
    </ligand>
</feature>
<dbReference type="GO" id="GO:0035599">
    <property type="term" value="F:aspartic acid methylthiotransferase activity"/>
    <property type="evidence" value="ECO:0007669"/>
    <property type="project" value="TreeGrafter"/>
</dbReference>
<dbReference type="HAMAP" id="MF_01865">
    <property type="entry name" value="MTTase_RimO"/>
    <property type="match status" value="1"/>
</dbReference>
<dbReference type="SFLD" id="SFLDF00274">
    <property type="entry name" value="ribosomal_protein_S12_methylth"/>
    <property type="match status" value="1"/>
</dbReference>
<dbReference type="AlphaFoldDB" id="A0A9D9DLZ2"/>
<organism evidence="12 13">
    <name type="scientific">Candidatus Scatousia excrementipullorum</name>
    <dbReference type="NCBI Taxonomy" id="2840936"/>
    <lineage>
        <taxon>Bacteria</taxon>
        <taxon>Candidatus Scatousia</taxon>
    </lineage>
</organism>
<feature type="domain" description="MTTase N-terminal" evidence="10">
    <location>
        <begin position="3"/>
        <end position="114"/>
    </location>
</feature>
<dbReference type="Gene3D" id="3.40.50.12160">
    <property type="entry name" value="Methylthiotransferase, N-terminal domain"/>
    <property type="match status" value="1"/>
</dbReference>
<sequence length="438" mass="49614">MNKKIALINHGCAKNLVDSELMLGLLAEKGYEITLDDNDADVVIVNTCSFIHDAEQESVQSILQMVNDGKKVIVTGCLPQKHKSELKEAIPEVCAMIGTSDLKEIVSVVEQVLNKQSDEYVAKISEKPEYIYPENVKRQQITMGASSYIKVADGCNYHCGYCIIPQLRGAYHSRTIENIVEEAKELVAKGVTEIVLIAQDTTSYGIDIYGKPSLAKLLEALNDIEGLGWIRIMYAYPSQVTDELIDAMAKLDKVVKYLDLPLQHYDSEILKAMRRPDFDYAELIQKLREKIPGIAIRTAFIVGYPGETEEQFNRLYDFVKKMRFDRMGVFEYSREKNTVSYSMEHQVPKKLKHKRYKELMSLQQQISYEINQTYIGKTLPCIVEGITDDGVVIMRSQHDAPEIDGLVYAKSERAVVPGDIEEVLIDNADEYDLFGIIK</sequence>
<accession>A0A9D9DLZ2</accession>
<comment type="cofactor">
    <cofactor evidence="8">
        <name>[4Fe-4S] cluster</name>
        <dbReference type="ChEBI" id="CHEBI:49883"/>
    </cofactor>
    <text evidence="8">Binds 2 [4Fe-4S] clusters. One cluster is coordinated with 3 cysteines and an exchangeable S-adenosyl-L-methionine.</text>
</comment>
<evidence type="ECO:0000259" key="9">
    <source>
        <dbReference type="PROSITE" id="PS50926"/>
    </source>
</evidence>
<evidence type="ECO:0000256" key="3">
    <source>
        <dbReference type="ARBA" id="ARBA00022679"/>
    </source>
</evidence>
<dbReference type="EMBL" id="JADIND010000066">
    <property type="protein sequence ID" value="MBO8430322.1"/>
    <property type="molecule type" value="Genomic_DNA"/>
</dbReference>
<keyword evidence="3 8" id="KW-0808">Transferase</keyword>
<dbReference type="SFLD" id="SFLDG01082">
    <property type="entry name" value="B12-binding_domain_containing"/>
    <property type="match status" value="1"/>
</dbReference>
<comment type="caution">
    <text evidence="12">The sequence shown here is derived from an EMBL/GenBank/DDBJ whole genome shotgun (WGS) entry which is preliminary data.</text>
</comment>
<evidence type="ECO:0000256" key="5">
    <source>
        <dbReference type="ARBA" id="ARBA00022723"/>
    </source>
</evidence>
<dbReference type="Gene3D" id="3.80.30.20">
    <property type="entry name" value="tm_1862 like domain"/>
    <property type="match status" value="1"/>
</dbReference>
<keyword evidence="2 8" id="KW-0963">Cytoplasm</keyword>
<dbReference type="GO" id="GO:0103039">
    <property type="term" value="F:protein methylthiotransferase activity"/>
    <property type="evidence" value="ECO:0007669"/>
    <property type="project" value="UniProtKB-EC"/>
</dbReference>
<dbReference type="Gene3D" id="2.40.50.140">
    <property type="entry name" value="Nucleic acid-binding proteins"/>
    <property type="match status" value="1"/>
</dbReference>
<dbReference type="PROSITE" id="PS51449">
    <property type="entry name" value="MTTASE_N"/>
    <property type="match status" value="1"/>
</dbReference>
<dbReference type="InterPro" id="IPR006638">
    <property type="entry name" value="Elp3/MiaA/NifB-like_rSAM"/>
</dbReference>
<reference evidence="12" key="1">
    <citation type="submission" date="2020-10" db="EMBL/GenBank/DDBJ databases">
        <authorList>
            <person name="Gilroy R."/>
        </authorList>
    </citation>
    <scope>NUCLEOTIDE SEQUENCE</scope>
    <source>
        <strain evidence="12">10192</strain>
    </source>
</reference>
<evidence type="ECO:0000256" key="2">
    <source>
        <dbReference type="ARBA" id="ARBA00022490"/>
    </source>
</evidence>
<dbReference type="GO" id="GO:0005829">
    <property type="term" value="C:cytosol"/>
    <property type="evidence" value="ECO:0007669"/>
    <property type="project" value="TreeGrafter"/>
</dbReference>
<proteinExistence type="inferred from homology"/>
<reference evidence="12" key="2">
    <citation type="journal article" date="2021" name="PeerJ">
        <title>Extensive microbial diversity within the chicken gut microbiome revealed by metagenomics and culture.</title>
        <authorList>
            <person name="Gilroy R."/>
            <person name="Ravi A."/>
            <person name="Getino M."/>
            <person name="Pursley I."/>
            <person name="Horton D.L."/>
            <person name="Alikhan N.F."/>
            <person name="Baker D."/>
            <person name="Gharbi K."/>
            <person name="Hall N."/>
            <person name="Watson M."/>
            <person name="Adriaenssens E.M."/>
            <person name="Foster-Nyarko E."/>
            <person name="Jarju S."/>
            <person name="Secka A."/>
            <person name="Antonio M."/>
            <person name="Oren A."/>
            <person name="Chaudhuri R.R."/>
            <person name="La Ragione R."/>
            <person name="Hildebrand F."/>
            <person name="Pallen M.J."/>
        </authorList>
    </citation>
    <scope>NUCLEOTIDE SEQUENCE</scope>
    <source>
        <strain evidence="12">10192</strain>
    </source>
</reference>
<comment type="similarity">
    <text evidence="8">Belongs to the methylthiotransferase family. RimO subfamily.</text>
</comment>
<dbReference type="GO" id="GO:0046872">
    <property type="term" value="F:metal ion binding"/>
    <property type="evidence" value="ECO:0007669"/>
    <property type="project" value="UniProtKB-KW"/>
</dbReference>
<evidence type="ECO:0000256" key="7">
    <source>
        <dbReference type="ARBA" id="ARBA00023014"/>
    </source>
</evidence>
<evidence type="ECO:0000256" key="1">
    <source>
        <dbReference type="ARBA" id="ARBA00022485"/>
    </source>
</evidence>
<evidence type="ECO:0000256" key="6">
    <source>
        <dbReference type="ARBA" id="ARBA00023004"/>
    </source>
</evidence>
<dbReference type="InterPro" id="IPR012340">
    <property type="entry name" value="NA-bd_OB-fold"/>
</dbReference>
<dbReference type="InterPro" id="IPR013848">
    <property type="entry name" value="Methylthiotransferase_N"/>
</dbReference>
<keyword evidence="4 8" id="KW-0949">S-adenosyl-L-methionine</keyword>